<dbReference type="EMBL" id="JAIRAU010000019">
    <property type="protein sequence ID" value="MBZ5710783.1"/>
    <property type="molecule type" value="Genomic_DNA"/>
</dbReference>
<evidence type="ECO:0008006" key="4">
    <source>
        <dbReference type="Google" id="ProtNLM"/>
    </source>
</evidence>
<keyword evidence="3" id="KW-1185">Reference proteome</keyword>
<accession>A0ABS7TRD3</accession>
<protein>
    <recommendedName>
        <fullName evidence="4">Secreted protein</fullName>
    </recommendedName>
</protein>
<gene>
    <name evidence="2" type="ORF">K7C98_16100</name>
</gene>
<name>A0ABS7TRD3_9BACT</name>
<organism evidence="2 3">
    <name type="scientific">Nannocystis pusilla</name>
    <dbReference type="NCBI Taxonomy" id="889268"/>
    <lineage>
        <taxon>Bacteria</taxon>
        <taxon>Pseudomonadati</taxon>
        <taxon>Myxococcota</taxon>
        <taxon>Polyangia</taxon>
        <taxon>Nannocystales</taxon>
        <taxon>Nannocystaceae</taxon>
        <taxon>Nannocystis</taxon>
    </lineage>
</organism>
<comment type="caution">
    <text evidence="2">The sequence shown here is derived from an EMBL/GenBank/DDBJ whole genome shotgun (WGS) entry which is preliminary data.</text>
</comment>
<dbReference type="RefSeq" id="WP_224192553.1">
    <property type="nucleotide sequence ID" value="NZ_JAIRAU010000019.1"/>
</dbReference>
<dbReference type="Proteomes" id="UP001139031">
    <property type="component" value="Unassembled WGS sequence"/>
</dbReference>
<evidence type="ECO:0000313" key="2">
    <source>
        <dbReference type="EMBL" id="MBZ5710783.1"/>
    </source>
</evidence>
<sequence length="103" mass="10574">MKKAVLFLVGCAVSFVVMVGQSGNAIASVEPISGIEPTAAVDLDVVCSVVIPESAPPPGAHGYTKRYFGGAIPKCKPVGANCRVIVISAGTPDQRNECYVGPE</sequence>
<proteinExistence type="predicted"/>
<evidence type="ECO:0000256" key="1">
    <source>
        <dbReference type="SAM" id="SignalP"/>
    </source>
</evidence>
<feature type="chain" id="PRO_5045954759" description="Secreted protein" evidence="1">
    <location>
        <begin position="28"/>
        <end position="103"/>
    </location>
</feature>
<feature type="signal peptide" evidence="1">
    <location>
        <begin position="1"/>
        <end position="27"/>
    </location>
</feature>
<keyword evidence="1" id="KW-0732">Signal</keyword>
<evidence type="ECO:0000313" key="3">
    <source>
        <dbReference type="Proteomes" id="UP001139031"/>
    </source>
</evidence>
<reference evidence="2" key="1">
    <citation type="submission" date="2021-08" db="EMBL/GenBank/DDBJ databases">
        <authorList>
            <person name="Stevens D.C."/>
        </authorList>
    </citation>
    <scope>NUCLEOTIDE SEQUENCE</scope>
    <source>
        <strain evidence="2">DSM 53165</strain>
    </source>
</reference>